<evidence type="ECO:0000256" key="1">
    <source>
        <dbReference type="SAM" id="MobiDB-lite"/>
    </source>
</evidence>
<comment type="caution">
    <text evidence="2">The sequence shown here is derived from an EMBL/GenBank/DDBJ whole genome shotgun (WGS) entry which is preliminary data.</text>
</comment>
<feature type="compositionally biased region" description="Basic and acidic residues" evidence="1">
    <location>
        <begin position="272"/>
        <end position="281"/>
    </location>
</feature>
<protein>
    <submittedName>
        <fullName evidence="2">Uncharacterized protein</fullName>
    </submittedName>
</protein>
<organism evidence="2 3">
    <name type="scientific">Alternaria dauci</name>
    <dbReference type="NCBI Taxonomy" id="48095"/>
    <lineage>
        <taxon>Eukaryota</taxon>
        <taxon>Fungi</taxon>
        <taxon>Dikarya</taxon>
        <taxon>Ascomycota</taxon>
        <taxon>Pezizomycotina</taxon>
        <taxon>Dothideomycetes</taxon>
        <taxon>Pleosporomycetidae</taxon>
        <taxon>Pleosporales</taxon>
        <taxon>Pleosporineae</taxon>
        <taxon>Pleosporaceae</taxon>
        <taxon>Alternaria</taxon>
        <taxon>Alternaria sect. Porri</taxon>
    </lineage>
</organism>
<accession>A0ABR3UBJ1</accession>
<name>A0ABR3UBJ1_9PLEO</name>
<dbReference type="EMBL" id="JBHGVX010000007">
    <property type="protein sequence ID" value="KAL1793845.1"/>
    <property type="molecule type" value="Genomic_DNA"/>
</dbReference>
<dbReference type="RefSeq" id="XP_069304429.1">
    <property type="nucleotide sequence ID" value="XM_069453841.1"/>
</dbReference>
<dbReference type="GeneID" id="96087588"/>
<reference evidence="2 3" key="1">
    <citation type="submission" date="2024-09" db="EMBL/GenBank/DDBJ databases">
        <title>T2T genomes of carrot and Alternaria dauci and their utility for understanding host-pathogen interaction during carrot leaf blight disease.</title>
        <authorList>
            <person name="Liu W."/>
            <person name="Xu S."/>
            <person name="Ou C."/>
            <person name="Liu X."/>
            <person name="Zhuang F."/>
            <person name="Deng X.W."/>
        </authorList>
    </citation>
    <scope>NUCLEOTIDE SEQUENCE [LARGE SCALE GENOMIC DNA]</scope>
    <source>
        <strain evidence="2 3">A2016</strain>
    </source>
</reference>
<feature type="region of interest" description="Disordered" evidence="1">
    <location>
        <begin position="260"/>
        <end position="281"/>
    </location>
</feature>
<proteinExistence type="predicted"/>
<gene>
    <name evidence="2" type="ORF">ACET3X_007266</name>
</gene>
<evidence type="ECO:0000313" key="2">
    <source>
        <dbReference type="EMBL" id="KAL1793845.1"/>
    </source>
</evidence>
<sequence length="281" mass="32310">MPTFNLGRLGRFEISRLPPLGTSSRTKHYELPSTPPPEYNDISEIETKYHAPSQAQPPECKIEQVRRFLIEIVAITLGANFDELNAALYDIPVPSGTNTILCDFERAHLLARSSLVRKVHTRYLRNEMTKIKREDEEEICVTITRSARTFDPANFTIPWYSLDMIAWYSEEVRSPPGTPWSSTIPGIWEKKVPYRFDDKQPFEDSMRAFWIILNGTAPNDRVHGILSETWDDARRRCGLGDLGPPNMCWPLRGEYKKMGESLEKMTPPEPRVVVDESRKTP</sequence>
<evidence type="ECO:0000313" key="3">
    <source>
        <dbReference type="Proteomes" id="UP001578633"/>
    </source>
</evidence>
<dbReference type="Proteomes" id="UP001578633">
    <property type="component" value="Chromosome 7"/>
</dbReference>
<keyword evidence="3" id="KW-1185">Reference proteome</keyword>